<dbReference type="PANTHER" id="PTHR11365">
    <property type="entry name" value="5-OXOPROLINASE RELATED"/>
    <property type="match status" value="1"/>
</dbReference>
<dbReference type="GO" id="GO:0047423">
    <property type="term" value="F:N-methylhydantoinase (ATP-hydrolyzing) activity"/>
    <property type="evidence" value="ECO:0007669"/>
    <property type="project" value="UniProtKB-EC"/>
</dbReference>
<dbReference type="RefSeq" id="WP_025547193.1">
    <property type="nucleotide sequence ID" value="NZ_BATN01000008.1"/>
</dbReference>
<evidence type="ECO:0000313" key="2">
    <source>
        <dbReference type="EMBL" id="GAY22562.1"/>
    </source>
</evidence>
<dbReference type="KEGG" id="sbar:H5V43_00820"/>
<proteinExistence type="predicted"/>
<dbReference type="EC" id="3.5.2.14" evidence="2"/>
<accession>A0A292ZCY3</accession>
<dbReference type="InterPro" id="IPR045079">
    <property type="entry name" value="Oxoprolinase-like"/>
</dbReference>
<keyword evidence="2" id="KW-0378">Hydrolase</keyword>
<dbReference type="Proteomes" id="UP000221538">
    <property type="component" value="Unassembled WGS sequence"/>
</dbReference>
<sequence length="577" mass="61538">MDTITYEIIRSSLYAIAREMKIAMTRTAGSPIIHSGGDASAAIFDDEMQLVAQGNDIPTMLGAAVISTKATVQAIGADNLRPGDVIISNDVYLGGGNHHPDVQFTRPVFAGDRIVAYVMTKGHWSDIGGQSPGSFAAETWDIFGEGVRIPPVRLYRDDRVVEDVKTLILQNTRDPETRLLDMQAQYAGCFVGGQRILTLVERYGADALKSAMSRSLDHSEALMRQALEAMPDGVYLGEDEIDAVYEVDGERPLIPIRVKITKQGDTIEFDYSGSGAQVRGGINCPLSVTYNSTWFTVKAITDNMIPINQGCYRPVKVIAPEGSVLNCSFPASVVSGVTETSPRVIDMLLKALAPAVPQRVTAQSNCAACAGIFAGSDPDEDRVARTGRRFASLFDVHAGGMGARSDKDGVSAIRVYVGNAGAQSVEAIEQAYPLRIDEWSLVADSGGAGRHRGGLAARRVYRVDYDEATFTVAGERERQVPDGLEGGLPGSCFKCEIERSDGTVETVPARGSHVIVRKGDRVLVQPAGSGGFGKPEDRDQAAIAADLADGYVTAAAARRDYRQAAPDSGSATGKAAV</sequence>
<dbReference type="InterPro" id="IPR003692">
    <property type="entry name" value="Hydantoinase_B"/>
</dbReference>
<evidence type="ECO:0000259" key="1">
    <source>
        <dbReference type="Pfam" id="PF02538"/>
    </source>
</evidence>
<dbReference type="AlphaFoldDB" id="A0A292ZCY3"/>
<dbReference type="GO" id="GO:0005829">
    <property type="term" value="C:cytosol"/>
    <property type="evidence" value="ECO:0007669"/>
    <property type="project" value="TreeGrafter"/>
</dbReference>
<reference evidence="3" key="6">
    <citation type="journal article" date="2021" name="Microbiol. Resour. Announc.">
        <title>Complete Genome Sequence of Sphingobium barthaii KK22, a High-Molecular-Weight Polycyclic Aromatic Hydrocarbon-Degrading Soil Bacterium.</title>
        <authorList>
            <person name="Mori J.F."/>
            <person name="Kanaly R.A."/>
        </authorList>
    </citation>
    <scope>NUCLEOTIDE SEQUENCE</scope>
    <source>
        <strain evidence="3">KK22</strain>
    </source>
</reference>
<dbReference type="Proteomes" id="UP000593663">
    <property type="component" value="Chromosome 1"/>
</dbReference>
<feature type="domain" description="Hydantoinase B/oxoprolinase" evidence="1">
    <location>
        <begin position="2"/>
        <end position="535"/>
    </location>
</feature>
<evidence type="ECO:0000313" key="4">
    <source>
        <dbReference type="Proteomes" id="UP000221538"/>
    </source>
</evidence>
<dbReference type="EMBL" id="CP060035">
    <property type="protein sequence ID" value="QOT71756.1"/>
    <property type="molecule type" value="Genomic_DNA"/>
</dbReference>
<evidence type="ECO:0000313" key="3">
    <source>
        <dbReference type="EMBL" id="QOT71756.1"/>
    </source>
</evidence>
<reference evidence="5" key="5">
    <citation type="submission" date="2020-08" db="EMBL/GenBank/DDBJ databases">
        <title>Complete genome sequence of Sphingobium barthaii strain KK22, a high-molecular-weight polycyclic aromatic hydrocarbon-degrading soil bacterium.</title>
        <authorList>
            <person name="Mori J.F."/>
            <person name="Kanaly R.A."/>
        </authorList>
    </citation>
    <scope>NUCLEOTIDE SEQUENCE [LARGE SCALE GENOMIC DNA]</scope>
    <source>
        <strain evidence="5">KK22</strain>
    </source>
</reference>
<dbReference type="PANTHER" id="PTHR11365:SF23">
    <property type="entry name" value="HYPOTHETICAL 5-OXOPROLINASE (EUROFUNG)-RELATED"/>
    <property type="match status" value="1"/>
</dbReference>
<dbReference type="Pfam" id="PF02538">
    <property type="entry name" value="Hydantoinase_B"/>
    <property type="match status" value="1"/>
</dbReference>
<evidence type="ECO:0000313" key="5">
    <source>
        <dbReference type="Proteomes" id="UP000593663"/>
    </source>
</evidence>
<reference evidence="2 4" key="1">
    <citation type="journal article" date="2013" name="Biodegradation">
        <title>Occurrence of 4-tert-butylphenol (4-t-BP) biodegradation in an aquatic sample caused by the presence of Spirodela polyrrhiza and isolation of a 4-t-BP-utilizing bacterium.</title>
        <authorList>
            <person name="Ogata Y."/>
            <person name="Toyama T."/>
            <person name="Yu N."/>
            <person name="Wang X."/>
            <person name="Sei K."/>
            <person name="Ike M."/>
        </authorList>
    </citation>
    <scope>NUCLEOTIDE SEQUENCE [LARGE SCALE GENOMIC DNA]</scope>
    <source>
        <strain evidence="2 4">OMI</strain>
    </source>
</reference>
<protein>
    <submittedName>
        <fullName evidence="3">Hydantoinase B/oxoprolinase family protein</fullName>
    </submittedName>
    <submittedName>
        <fullName evidence="2">N-methylhydantoinase B</fullName>
        <ecNumber evidence="2">3.5.2.14</ecNumber>
    </submittedName>
</protein>
<dbReference type="GO" id="GO:0017168">
    <property type="term" value="F:5-oxoprolinase (ATP-hydrolyzing) activity"/>
    <property type="evidence" value="ECO:0007669"/>
    <property type="project" value="TreeGrafter"/>
</dbReference>
<organism evidence="2 4">
    <name type="scientific">Sphingobium fuliginis (strain ATCC 27551)</name>
    <dbReference type="NCBI Taxonomy" id="336203"/>
    <lineage>
        <taxon>Bacteria</taxon>
        <taxon>Pseudomonadati</taxon>
        <taxon>Pseudomonadota</taxon>
        <taxon>Alphaproteobacteria</taxon>
        <taxon>Sphingomonadales</taxon>
        <taxon>Sphingomonadaceae</taxon>
        <taxon>Sphingobium</taxon>
    </lineage>
</organism>
<gene>
    <name evidence="3" type="ORF">H5V43_00820</name>
    <name evidence="2" type="ORF">SFOMI_3119</name>
</gene>
<reference evidence="2" key="4">
    <citation type="submission" date="2017-10" db="EMBL/GenBank/DDBJ databases">
        <authorList>
            <person name="Banno H."/>
            <person name="Chua N.-H."/>
        </authorList>
    </citation>
    <scope>NUCLEOTIDE SEQUENCE</scope>
    <source>
        <strain evidence="2">OMI</strain>
    </source>
</reference>
<reference evidence="2" key="3">
    <citation type="submission" date="2017-10" db="EMBL/GenBank/DDBJ databases">
        <title>Bioaugmenting a lab-scale membrane bioreactor with Sphingobium fuliginis OMI to degrade 4-tert-butylphenol.</title>
        <authorList>
            <person name="Takada K."/>
            <person name="Shiba T."/>
            <person name="Soda S."/>
            <person name="Inoue D."/>
            <person name="Miyake M."/>
            <person name="Eguchi M."/>
            <person name="Ike M."/>
        </authorList>
    </citation>
    <scope>NUCLEOTIDE SEQUENCE</scope>
    <source>
        <strain evidence="2">OMI</strain>
    </source>
</reference>
<dbReference type="EMBL" id="BEWI01000032">
    <property type="protein sequence ID" value="GAY22562.1"/>
    <property type="molecule type" value="Genomic_DNA"/>
</dbReference>
<reference evidence="2 4" key="2">
    <citation type="journal article" date="2013" name="Environ. Sci. Technol.">
        <title>The 4-tert-butylphenol-utilizing bacterium Sphingobium fuliginis OMI can degrade bisphenols via phenolic ring hydroxylation and meta-cleavage pathway.</title>
        <authorList>
            <person name="Ogata Y."/>
            <person name="Goda S."/>
            <person name="Toyama T."/>
            <person name="Sei K."/>
            <person name="Ike M."/>
        </authorList>
    </citation>
    <scope>NUCLEOTIDE SEQUENCE [LARGE SCALE GENOMIC DNA]</scope>
    <source>
        <strain evidence="2 4">OMI</strain>
    </source>
</reference>
<name>A0A292ZCY3_SPHSA</name>
<dbReference type="GO" id="GO:0006749">
    <property type="term" value="P:glutathione metabolic process"/>
    <property type="evidence" value="ECO:0007669"/>
    <property type="project" value="TreeGrafter"/>
</dbReference>